<evidence type="ECO:0000313" key="3">
    <source>
        <dbReference type="Proteomes" id="UP001601992"/>
    </source>
</evidence>
<keyword evidence="3" id="KW-1185">Reference proteome</keyword>
<name>A0ABW6S3P4_9NOCA</name>
<keyword evidence="1" id="KW-0175">Coiled coil</keyword>
<feature type="coiled-coil region" evidence="1">
    <location>
        <begin position="15"/>
        <end position="42"/>
    </location>
</feature>
<proteinExistence type="predicted"/>
<comment type="caution">
    <text evidence="2">The sequence shown here is derived from an EMBL/GenBank/DDBJ whole genome shotgun (WGS) entry which is preliminary data.</text>
</comment>
<evidence type="ECO:0000256" key="1">
    <source>
        <dbReference type="SAM" id="Coils"/>
    </source>
</evidence>
<organism evidence="2 3">
    <name type="scientific">Nocardia jiangxiensis</name>
    <dbReference type="NCBI Taxonomy" id="282685"/>
    <lineage>
        <taxon>Bacteria</taxon>
        <taxon>Bacillati</taxon>
        <taxon>Actinomycetota</taxon>
        <taxon>Actinomycetes</taxon>
        <taxon>Mycobacteriales</taxon>
        <taxon>Nocardiaceae</taxon>
        <taxon>Nocardia</taxon>
    </lineage>
</organism>
<dbReference type="RefSeq" id="WP_040820653.1">
    <property type="nucleotide sequence ID" value="NZ_JBIAQY010000008.1"/>
</dbReference>
<dbReference type="EMBL" id="JBIAQY010000008">
    <property type="protein sequence ID" value="MFF3570911.1"/>
    <property type="molecule type" value="Genomic_DNA"/>
</dbReference>
<dbReference type="Proteomes" id="UP001601992">
    <property type="component" value="Unassembled WGS sequence"/>
</dbReference>
<reference evidence="2 3" key="1">
    <citation type="submission" date="2024-10" db="EMBL/GenBank/DDBJ databases">
        <title>The Natural Products Discovery Center: Release of the First 8490 Sequenced Strains for Exploring Actinobacteria Biosynthetic Diversity.</title>
        <authorList>
            <person name="Kalkreuter E."/>
            <person name="Kautsar S.A."/>
            <person name="Yang D."/>
            <person name="Bader C.D."/>
            <person name="Teijaro C.N."/>
            <person name="Fluegel L."/>
            <person name="Davis C.M."/>
            <person name="Simpson J.R."/>
            <person name="Lauterbach L."/>
            <person name="Steele A.D."/>
            <person name="Gui C."/>
            <person name="Meng S."/>
            <person name="Li G."/>
            <person name="Viehrig K."/>
            <person name="Ye F."/>
            <person name="Su P."/>
            <person name="Kiefer A.F."/>
            <person name="Nichols A."/>
            <person name="Cepeda A.J."/>
            <person name="Yan W."/>
            <person name="Fan B."/>
            <person name="Jiang Y."/>
            <person name="Adhikari A."/>
            <person name="Zheng C.-J."/>
            <person name="Schuster L."/>
            <person name="Cowan T.M."/>
            <person name="Smanski M.J."/>
            <person name="Chevrette M.G."/>
            <person name="De Carvalho L.P.S."/>
            <person name="Shen B."/>
        </authorList>
    </citation>
    <scope>NUCLEOTIDE SEQUENCE [LARGE SCALE GENOMIC DNA]</scope>
    <source>
        <strain evidence="2 3">NPDC002593</strain>
    </source>
</reference>
<gene>
    <name evidence="2" type="ORF">ACFYXQ_24300</name>
</gene>
<protein>
    <submittedName>
        <fullName evidence="2">Uncharacterized protein</fullName>
    </submittedName>
</protein>
<accession>A0ABW6S3P4</accession>
<sequence>MDDLHERLMAALDELHESYAEQTALRAELAEARAEQSALAAELHYTRSELDIAWTDTAQLHSDYLRIQGDYVQMQYEQIDMRHDLIEVEHLVTVRLAAQEEELRLLRGRELPPEG</sequence>
<evidence type="ECO:0000313" key="2">
    <source>
        <dbReference type="EMBL" id="MFF3570911.1"/>
    </source>
</evidence>